<dbReference type="GO" id="GO:0008677">
    <property type="term" value="F:2-dehydropantoate 2-reductase activity"/>
    <property type="evidence" value="ECO:0007669"/>
    <property type="project" value="UniProtKB-EC"/>
</dbReference>
<dbReference type="EMBL" id="JAEEFW010000002">
    <property type="protein sequence ID" value="MBU4632703.1"/>
    <property type="molecule type" value="Genomic_DNA"/>
</dbReference>
<proteinExistence type="predicted"/>
<reference evidence="5" key="1">
    <citation type="submission" date="2020-12" db="EMBL/GenBank/DDBJ databases">
        <title>Generalized mutagenesis with transposon Tn5. A laboratory procedure for the identification of genes responsible for a bacterial phenotype and its regulation, illustrated with phenazine production in Pseudomonas chlororaphis.</title>
        <authorList>
            <person name="Muzio F."/>
            <person name="Sobrero P."/>
            <person name="Agaras B."/>
            <person name="Valverde C."/>
        </authorList>
    </citation>
    <scope>NUCLEOTIDE SEQUENCE</scope>
    <source>
        <strain evidence="5">SMMP3</strain>
    </source>
</reference>
<dbReference type="InterPro" id="IPR013752">
    <property type="entry name" value="KPA_reductase"/>
</dbReference>
<dbReference type="InterPro" id="IPR051402">
    <property type="entry name" value="KPR-Related"/>
</dbReference>
<dbReference type="NCBIfam" id="NF005089">
    <property type="entry name" value="PRK06522.1-4"/>
    <property type="match status" value="1"/>
</dbReference>
<evidence type="ECO:0000256" key="2">
    <source>
        <dbReference type="ARBA" id="ARBA00032024"/>
    </source>
</evidence>
<dbReference type="Pfam" id="PF08546">
    <property type="entry name" value="ApbA_C"/>
    <property type="match status" value="1"/>
</dbReference>
<gene>
    <name evidence="5" type="ORF">I8747_07740</name>
</gene>
<feature type="domain" description="Ketopantoate reductase C-terminal" evidence="4">
    <location>
        <begin position="203"/>
        <end position="322"/>
    </location>
</feature>
<dbReference type="RefSeq" id="WP_216310441.1">
    <property type="nucleotide sequence ID" value="NZ_JAEEFW010000002.1"/>
</dbReference>
<feature type="domain" description="Ketopantoate reductase N-terminal" evidence="3">
    <location>
        <begin position="9"/>
        <end position="110"/>
    </location>
</feature>
<evidence type="ECO:0000259" key="3">
    <source>
        <dbReference type="Pfam" id="PF02558"/>
    </source>
</evidence>
<name>A0AAJ0ZHN1_9PSED</name>
<evidence type="ECO:0000259" key="4">
    <source>
        <dbReference type="Pfam" id="PF08546"/>
    </source>
</evidence>
<dbReference type="GO" id="GO:0005737">
    <property type="term" value="C:cytoplasm"/>
    <property type="evidence" value="ECO:0007669"/>
    <property type="project" value="TreeGrafter"/>
</dbReference>
<protein>
    <recommendedName>
        <fullName evidence="1">2-dehydropantoate 2-reductase</fullName>
        <ecNumber evidence="1">1.1.1.169</ecNumber>
    </recommendedName>
    <alternativeName>
        <fullName evidence="2">Ketopantoate reductase</fullName>
    </alternativeName>
</protein>
<dbReference type="PANTHER" id="PTHR21708:SF45">
    <property type="entry name" value="2-DEHYDROPANTOATE 2-REDUCTASE"/>
    <property type="match status" value="1"/>
</dbReference>
<evidence type="ECO:0000313" key="5">
    <source>
        <dbReference type="EMBL" id="MBU4632703.1"/>
    </source>
</evidence>
<dbReference type="AlphaFoldDB" id="A0AAJ0ZHN1"/>
<dbReference type="InterPro" id="IPR013332">
    <property type="entry name" value="KPR_N"/>
</dbReference>
<comment type="caution">
    <text evidence="5">The sequence shown here is derived from an EMBL/GenBank/DDBJ whole genome shotgun (WGS) entry which is preliminary data.</text>
</comment>
<dbReference type="PANTHER" id="PTHR21708">
    <property type="entry name" value="PROBABLE 2-DEHYDROPANTOATE 2-REDUCTASE"/>
    <property type="match status" value="1"/>
</dbReference>
<evidence type="ECO:0000313" key="6">
    <source>
        <dbReference type="Proteomes" id="UP000787568"/>
    </source>
</evidence>
<sequence>MHITAALRVCIVGAGAIGCTLAARIAASGQTVSVLARGKTLEAIRDGGIVLHDLDGEHHVQVKTDSDCSQLGEQDVIFLCTKAQALNSLLPILGPLLGPETVVVPVVNGVPWWYFHGETGRFAGRRVNAVDPDGVLHDALDLRRILGCVVFITAESELPGVVRCGNPHLMIIGEPDNSLSERLEKVRALLEQAGINTRSTDRIRDSLWTKIIANLTSNPLSVVTGATLEQIYSHPDLRQTVRKILDEALLTAAAYGARVDYDPQSLMEMGAGKGAVRTSMLQDYGQGRPLELLAIGDAVIELATLQGLSMPVTQDIINLARFRAQSPLS</sequence>
<dbReference type="Pfam" id="PF02558">
    <property type="entry name" value="ApbA"/>
    <property type="match status" value="1"/>
</dbReference>
<organism evidence="5 6">
    <name type="scientific">Pseudomonas chlororaphis subsp. aurantiaca</name>
    <dbReference type="NCBI Taxonomy" id="86192"/>
    <lineage>
        <taxon>Bacteria</taxon>
        <taxon>Pseudomonadati</taxon>
        <taxon>Pseudomonadota</taxon>
        <taxon>Gammaproteobacteria</taxon>
        <taxon>Pseudomonadales</taxon>
        <taxon>Pseudomonadaceae</taxon>
        <taxon>Pseudomonas</taxon>
    </lineage>
</organism>
<evidence type="ECO:0000256" key="1">
    <source>
        <dbReference type="ARBA" id="ARBA00013014"/>
    </source>
</evidence>
<dbReference type="Proteomes" id="UP000787568">
    <property type="component" value="Unassembled WGS sequence"/>
</dbReference>
<keyword evidence="5" id="KW-0560">Oxidoreductase</keyword>
<accession>A0AAJ0ZHN1</accession>
<dbReference type="EC" id="1.1.1.169" evidence="1"/>